<keyword evidence="3 4" id="KW-0472">Membrane</keyword>
<dbReference type="RefSeq" id="WP_012790618.1">
    <property type="nucleotide sequence ID" value="NC_013132.1"/>
</dbReference>
<dbReference type="InterPro" id="IPR011701">
    <property type="entry name" value="MFS"/>
</dbReference>
<feature type="transmembrane region" description="Helical" evidence="4">
    <location>
        <begin position="137"/>
        <end position="159"/>
    </location>
</feature>
<reference evidence="6 7" key="2">
    <citation type="journal article" date="2010" name="Stand. Genomic Sci.">
        <title>Complete genome sequence of Chitinophaga pinensis type strain (UQM 2034).</title>
        <authorList>
            <person name="Glavina Del Rio T."/>
            <person name="Abt B."/>
            <person name="Spring S."/>
            <person name="Lapidus A."/>
            <person name="Nolan M."/>
            <person name="Tice H."/>
            <person name="Copeland A."/>
            <person name="Cheng J.F."/>
            <person name="Chen F."/>
            <person name="Bruce D."/>
            <person name="Goodwin L."/>
            <person name="Pitluck S."/>
            <person name="Ivanova N."/>
            <person name="Mavromatis K."/>
            <person name="Mikhailova N."/>
            <person name="Pati A."/>
            <person name="Chen A."/>
            <person name="Palaniappan K."/>
            <person name="Land M."/>
            <person name="Hauser L."/>
            <person name="Chang Y.J."/>
            <person name="Jeffries C.D."/>
            <person name="Chain P."/>
            <person name="Saunders E."/>
            <person name="Detter J.C."/>
            <person name="Brettin T."/>
            <person name="Rohde M."/>
            <person name="Goker M."/>
            <person name="Bristow J."/>
            <person name="Eisen J.A."/>
            <person name="Markowitz V."/>
            <person name="Hugenholtz P."/>
            <person name="Kyrpides N.C."/>
            <person name="Klenk H.P."/>
            <person name="Lucas S."/>
        </authorList>
    </citation>
    <scope>NUCLEOTIDE SEQUENCE [LARGE SCALE GENOMIC DNA]</scope>
    <source>
        <strain evidence="7">ATCC 43595 / DSM 2588 / LMG 13176 / NBRC 15968 / NCIMB 11800 / UQM 2034</strain>
    </source>
</reference>
<feature type="transmembrane region" description="Helical" evidence="4">
    <location>
        <begin position="323"/>
        <end position="346"/>
    </location>
</feature>
<sequence>MNTIQTINNTQSNTPPDTFSSARTAAEKTFAQIIIPIIISVFAIYLTIGMTLGSIPGFVKNDLHAGSLIVGIAIGLQSLATLLTRAYAGRITDTKGAKKSNQHGVLLIMAAGVIYVLAAVCSQQVSMALGLVFLARIIHGISESLSITGALTWGIGLVGTSKSGKVMTWNGIAMYAGIAVGAPVAIWMKGAVGISYVFGLIILLSAISWLATIRLNALPVDAAHLRPPFYKVIGLVTGQGLGLAFASIGFACISSFISLLFTEKNWGNSSLAFITFGGFYILTRVFFSSFPDKYGGYKVALVSLCIEAFGQLLIGTASSATMAIVGCSLTGIGFSLMFPSLGVLAIRKVSPQMRGTALSAYSAFFDLSLGLAGPIAGIIAGWYDYEAIYLFGTVSCLLAVMILFFNNKNR</sequence>
<evidence type="ECO:0000259" key="5">
    <source>
        <dbReference type="PROSITE" id="PS50850"/>
    </source>
</evidence>
<feature type="domain" description="Major facilitator superfamily (MFS) profile" evidence="5">
    <location>
        <begin position="200"/>
        <end position="410"/>
    </location>
</feature>
<dbReference type="InterPro" id="IPR020846">
    <property type="entry name" value="MFS_dom"/>
</dbReference>
<dbReference type="KEGG" id="cpi:Cpin_2964"/>
<dbReference type="CDD" id="cd17489">
    <property type="entry name" value="MFS_YfcJ_like"/>
    <property type="match status" value="1"/>
</dbReference>
<evidence type="ECO:0000256" key="4">
    <source>
        <dbReference type="SAM" id="Phobius"/>
    </source>
</evidence>
<proteinExistence type="predicted"/>
<dbReference type="AlphaFoldDB" id="A0A979GPE0"/>
<gene>
    <name evidence="6" type="ordered locus">Cpin_2964</name>
</gene>
<feature type="transmembrane region" description="Helical" evidence="4">
    <location>
        <begin position="299"/>
        <end position="317"/>
    </location>
</feature>
<dbReference type="PANTHER" id="PTHR23531:SF1">
    <property type="entry name" value="QUINOLENE RESISTANCE PROTEIN NORA"/>
    <property type="match status" value="1"/>
</dbReference>
<evidence type="ECO:0000313" key="7">
    <source>
        <dbReference type="Proteomes" id="UP000002215"/>
    </source>
</evidence>
<dbReference type="NCBIfam" id="NF003477">
    <property type="entry name" value="PRK05122.1"/>
    <property type="match status" value="1"/>
</dbReference>
<feature type="transmembrane region" description="Helical" evidence="4">
    <location>
        <begin position="33"/>
        <end position="59"/>
    </location>
</feature>
<feature type="transmembrane region" description="Helical" evidence="4">
    <location>
        <begin position="193"/>
        <end position="211"/>
    </location>
</feature>
<organism evidence="6 7">
    <name type="scientific">Chitinophaga pinensis (strain ATCC 43595 / DSM 2588 / LMG 13176 / NBRC 15968 / NCIMB 11800 / UQM 2034)</name>
    <dbReference type="NCBI Taxonomy" id="485918"/>
    <lineage>
        <taxon>Bacteria</taxon>
        <taxon>Pseudomonadati</taxon>
        <taxon>Bacteroidota</taxon>
        <taxon>Chitinophagia</taxon>
        <taxon>Chitinophagales</taxon>
        <taxon>Chitinophagaceae</taxon>
        <taxon>Chitinophaga</taxon>
    </lineage>
</organism>
<dbReference type="NCBIfam" id="NF009048">
    <property type="entry name" value="PRK12382.1"/>
    <property type="match status" value="1"/>
</dbReference>
<evidence type="ECO:0000256" key="1">
    <source>
        <dbReference type="ARBA" id="ARBA00022692"/>
    </source>
</evidence>
<feature type="transmembrane region" description="Helical" evidence="4">
    <location>
        <begin position="388"/>
        <end position="405"/>
    </location>
</feature>
<protein>
    <submittedName>
        <fullName evidence="6">Major facilitator superfamily MFS_1</fullName>
    </submittedName>
</protein>
<dbReference type="OrthoDB" id="322544at2"/>
<feature type="transmembrane region" description="Helical" evidence="4">
    <location>
        <begin position="65"/>
        <end position="84"/>
    </location>
</feature>
<dbReference type="EMBL" id="CP001699">
    <property type="protein sequence ID" value="ACU60442.1"/>
    <property type="molecule type" value="Genomic_DNA"/>
</dbReference>
<feature type="transmembrane region" description="Helical" evidence="4">
    <location>
        <begin position="166"/>
        <end position="187"/>
    </location>
</feature>
<dbReference type="PANTHER" id="PTHR23531">
    <property type="entry name" value="QUINOLENE RESISTANCE PROTEIN NORA"/>
    <property type="match status" value="1"/>
</dbReference>
<keyword evidence="2 4" id="KW-1133">Transmembrane helix</keyword>
<feature type="transmembrane region" description="Helical" evidence="4">
    <location>
        <begin position="269"/>
        <end position="287"/>
    </location>
</feature>
<evidence type="ECO:0000313" key="6">
    <source>
        <dbReference type="EMBL" id="ACU60442.1"/>
    </source>
</evidence>
<feature type="transmembrane region" description="Helical" evidence="4">
    <location>
        <begin position="232"/>
        <end position="257"/>
    </location>
</feature>
<name>A0A979GPE0_CHIPD</name>
<dbReference type="InterPro" id="IPR036259">
    <property type="entry name" value="MFS_trans_sf"/>
</dbReference>
<evidence type="ECO:0000256" key="2">
    <source>
        <dbReference type="ARBA" id="ARBA00022989"/>
    </source>
</evidence>
<accession>A0A979GPE0</accession>
<feature type="transmembrane region" description="Helical" evidence="4">
    <location>
        <begin position="358"/>
        <end position="382"/>
    </location>
</feature>
<dbReference type="GO" id="GO:0022857">
    <property type="term" value="F:transmembrane transporter activity"/>
    <property type="evidence" value="ECO:0007669"/>
    <property type="project" value="InterPro"/>
</dbReference>
<dbReference type="InterPro" id="IPR052714">
    <property type="entry name" value="MFS_Exporter"/>
</dbReference>
<dbReference type="Proteomes" id="UP000002215">
    <property type="component" value="Chromosome"/>
</dbReference>
<dbReference type="Gene3D" id="1.20.1250.20">
    <property type="entry name" value="MFS general substrate transporter like domains"/>
    <property type="match status" value="1"/>
</dbReference>
<evidence type="ECO:0000256" key="3">
    <source>
        <dbReference type="ARBA" id="ARBA00023136"/>
    </source>
</evidence>
<dbReference type="PROSITE" id="PS50850">
    <property type="entry name" value="MFS"/>
    <property type="match status" value="1"/>
</dbReference>
<dbReference type="SUPFAM" id="SSF103473">
    <property type="entry name" value="MFS general substrate transporter"/>
    <property type="match status" value="1"/>
</dbReference>
<dbReference type="Pfam" id="PF07690">
    <property type="entry name" value="MFS_1"/>
    <property type="match status" value="2"/>
</dbReference>
<reference evidence="7" key="1">
    <citation type="submission" date="2009-08" db="EMBL/GenBank/DDBJ databases">
        <title>The complete genome of Chitinophaga pinensis DSM 2588.</title>
        <authorList>
            <consortium name="US DOE Joint Genome Institute (JGI-PGF)"/>
            <person name="Lucas S."/>
            <person name="Copeland A."/>
            <person name="Lapidus A."/>
            <person name="Glavina del Rio T."/>
            <person name="Dalin E."/>
            <person name="Tice H."/>
            <person name="Bruce D."/>
            <person name="Goodwin L."/>
            <person name="Pitluck S."/>
            <person name="Kyrpides N."/>
            <person name="Mavromatis K."/>
            <person name="Ivanova N."/>
            <person name="Mikhailova N."/>
            <person name="Sims D."/>
            <person name="Meinche L."/>
            <person name="Brettin T."/>
            <person name="Detter J.C."/>
            <person name="Han C."/>
            <person name="Larimer F."/>
            <person name="Land M."/>
            <person name="Hauser L."/>
            <person name="Markowitz V."/>
            <person name="Cheng J.-F."/>
            <person name="Hugenholtz P."/>
            <person name="Woyke T."/>
            <person name="Wu D."/>
            <person name="Spring S."/>
            <person name="Klenk H.-P."/>
            <person name="Eisen J.A."/>
        </authorList>
    </citation>
    <scope>NUCLEOTIDE SEQUENCE [LARGE SCALE GENOMIC DNA]</scope>
    <source>
        <strain evidence="7">ATCC 43595 / DSM 2588 / LMG 13176 / NBRC 15968 / NCIMB 11800 / UQM 2034</strain>
    </source>
</reference>
<keyword evidence="1 4" id="KW-0812">Transmembrane</keyword>
<feature type="transmembrane region" description="Helical" evidence="4">
    <location>
        <begin position="105"/>
        <end position="125"/>
    </location>
</feature>